<feature type="binding site" evidence="5">
    <location>
        <position position="31"/>
    </location>
    <ligand>
        <name>AMP</name>
        <dbReference type="ChEBI" id="CHEBI:456215"/>
    </ligand>
</feature>
<keyword evidence="4 5" id="KW-0418">Kinase</keyword>
<comment type="catalytic activity">
    <reaction evidence="5 7">
        <text>AMP + ATP = 2 ADP</text>
        <dbReference type="Rhea" id="RHEA:12973"/>
        <dbReference type="ChEBI" id="CHEBI:30616"/>
        <dbReference type="ChEBI" id="CHEBI:456215"/>
        <dbReference type="ChEBI" id="CHEBI:456216"/>
        <dbReference type="EC" id="2.7.4.3"/>
    </reaction>
</comment>
<keyword evidence="2 5" id="KW-0545">Nucleotide biosynthesis</keyword>
<dbReference type="Gene3D" id="3.40.50.300">
    <property type="entry name" value="P-loop containing nucleotide triphosphate hydrolases"/>
    <property type="match status" value="1"/>
</dbReference>
<reference evidence="9 10" key="1">
    <citation type="journal article" date="2016" name="Nat. Commun.">
        <title>Thousands of microbial genomes shed light on interconnected biogeochemical processes in an aquifer system.</title>
        <authorList>
            <person name="Anantharaman K."/>
            <person name="Brown C.T."/>
            <person name="Hug L.A."/>
            <person name="Sharon I."/>
            <person name="Castelle C.J."/>
            <person name="Probst A.J."/>
            <person name="Thomas B.C."/>
            <person name="Singh A."/>
            <person name="Wilkins M.J."/>
            <person name="Karaoz U."/>
            <person name="Brodie E.L."/>
            <person name="Williams K.H."/>
            <person name="Hubbard S.S."/>
            <person name="Banfield J.F."/>
        </authorList>
    </citation>
    <scope>NUCLEOTIDE SEQUENCE [LARGE SCALE GENOMIC DNA]</scope>
</reference>
<feature type="binding site" evidence="5">
    <location>
        <position position="122"/>
    </location>
    <ligand>
        <name>ATP</name>
        <dbReference type="ChEBI" id="CHEBI:30616"/>
    </ligand>
</feature>
<feature type="binding site" evidence="5">
    <location>
        <position position="155"/>
    </location>
    <ligand>
        <name>AMP</name>
        <dbReference type="ChEBI" id="CHEBI:456215"/>
    </ligand>
</feature>
<dbReference type="Pfam" id="PF05191">
    <property type="entry name" value="ADK_lid"/>
    <property type="match status" value="1"/>
</dbReference>
<comment type="subunit">
    <text evidence="5 7">Monomer.</text>
</comment>
<feature type="domain" description="Adenylate kinase active site lid" evidence="8">
    <location>
        <begin position="122"/>
        <end position="157"/>
    </location>
</feature>
<dbReference type="Proteomes" id="UP000176260">
    <property type="component" value="Unassembled WGS sequence"/>
</dbReference>
<comment type="caution">
    <text evidence="9">The sequence shown here is derived from an EMBL/GenBank/DDBJ whole genome shotgun (WGS) entry which is preliminary data.</text>
</comment>
<keyword evidence="1 5" id="KW-0808">Transferase</keyword>
<name>A0A1G1XP12_9BACT</name>
<comment type="similarity">
    <text evidence="5 6">Belongs to the adenylate kinase family.</text>
</comment>
<dbReference type="GO" id="GO:0005737">
    <property type="term" value="C:cytoplasm"/>
    <property type="evidence" value="ECO:0007669"/>
    <property type="project" value="UniProtKB-SubCell"/>
</dbReference>
<keyword evidence="5" id="KW-0479">Metal-binding</keyword>
<feature type="binding site" evidence="5">
    <location>
        <begin position="10"/>
        <end position="15"/>
    </location>
    <ligand>
        <name>ATP</name>
        <dbReference type="ChEBI" id="CHEBI:30616"/>
    </ligand>
</feature>
<keyword evidence="5" id="KW-0862">Zinc</keyword>
<gene>
    <name evidence="5" type="primary">adk</name>
    <name evidence="9" type="ORF">A2Y67_03935</name>
</gene>
<dbReference type="NCBIfam" id="TIGR01351">
    <property type="entry name" value="adk"/>
    <property type="match status" value="1"/>
</dbReference>
<dbReference type="CDD" id="cd01428">
    <property type="entry name" value="ADK"/>
    <property type="match status" value="1"/>
</dbReference>
<evidence type="ECO:0000256" key="1">
    <source>
        <dbReference type="ARBA" id="ARBA00022679"/>
    </source>
</evidence>
<dbReference type="PRINTS" id="PR00094">
    <property type="entry name" value="ADENYLTKNASE"/>
</dbReference>
<keyword evidence="5" id="KW-0963">Cytoplasm</keyword>
<dbReference type="InterPro" id="IPR027417">
    <property type="entry name" value="P-loop_NTPase"/>
</dbReference>
<dbReference type="GO" id="GO:0008270">
    <property type="term" value="F:zinc ion binding"/>
    <property type="evidence" value="ECO:0007669"/>
    <property type="project" value="UniProtKB-UniRule"/>
</dbReference>
<comment type="domain">
    <text evidence="5">Consists of three domains, a large central CORE domain and two small peripheral domains, NMPbind and LID, which undergo movements during catalysis. The LID domain closes over the site of phosphoryl transfer upon ATP binding. Assembling and dissambling the active center during each catalytic cycle provides an effective means to prevent ATP hydrolysis. Some bacteria have evolved a zinc-coordinating structure that stabilizes the LID domain.</text>
</comment>
<dbReference type="UniPathway" id="UPA00588">
    <property type="reaction ID" value="UER00649"/>
</dbReference>
<feature type="region of interest" description="NMP" evidence="5">
    <location>
        <begin position="30"/>
        <end position="59"/>
    </location>
</feature>
<dbReference type="GO" id="GO:0044209">
    <property type="term" value="P:AMP salvage"/>
    <property type="evidence" value="ECO:0007669"/>
    <property type="project" value="UniProtKB-UniRule"/>
</dbReference>
<feature type="binding site" evidence="5">
    <location>
        <position position="194"/>
    </location>
    <ligand>
        <name>ATP</name>
        <dbReference type="ChEBI" id="CHEBI:30616"/>
    </ligand>
</feature>
<dbReference type="InterPro" id="IPR033690">
    <property type="entry name" value="Adenylat_kinase_CS"/>
</dbReference>
<keyword evidence="5 7" id="KW-0067">ATP-binding</keyword>
<dbReference type="InterPro" id="IPR007862">
    <property type="entry name" value="Adenylate_kinase_lid-dom"/>
</dbReference>
<comment type="caution">
    <text evidence="5">Lacks conserved residue(s) required for the propagation of feature annotation.</text>
</comment>
<keyword evidence="3 5" id="KW-0547">Nucleotide-binding</keyword>
<dbReference type="SUPFAM" id="SSF52540">
    <property type="entry name" value="P-loop containing nucleoside triphosphate hydrolases"/>
    <property type="match status" value="1"/>
</dbReference>
<evidence type="ECO:0000256" key="2">
    <source>
        <dbReference type="ARBA" id="ARBA00022727"/>
    </source>
</evidence>
<dbReference type="GO" id="GO:0004017">
    <property type="term" value="F:AMP kinase activity"/>
    <property type="evidence" value="ECO:0007669"/>
    <property type="project" value="UniProtKB-UniRule"/>
</dbReference>
<evidence type="ECO:0000259" key="8">
    <source>
        <dbReference type="Pfam" id="PF05191"/>
    </source>
</evidence>
<dbReference type="HAMAP" id="MF_00235">
    <property type="entry name" value="Adenylate_kinase_Adk"/>
    <property type="match status" value="1"/>
</dbReference>
<accession>A0A1G1XP12</accession>
<evidence type="ECO:0000256" key="7">
    <source>
        <dbReference type="RuleBase" id="RU003331"/>
    </source>
</evidence>
<comment type="function">
    <text evidence="5">Catalyzes the reversible transfer of the terminal phosphate group between ATP and AMP. Plays an important role in cellular energy homeostasis and in adenine nucleotide metabolism.</text>
</comment>
<evidence type="ECO:0000313" key="10">
    <source>
        <dbReference type="Proteomes" id="UP000176260"/>
    </source>
</evidence>
<protein>
    <recommendedName>
        <fullName evidence="5 7">Adenylate kinase</fullName>
        <shortName evidence="5">AK</shortName>
        <ecNumber evidence="5 7">2.7.4.3</ecNumber>
    </recommendedName>
    <alternativeName>
        <fullName evidence="5">ATP-AMP transphosphorylase</fullName>
    </alternativeName>
    <alternativeName>
        <fullName evidence="5">ATP:AMP phosphotransferase</fullName>
    </alternativeName>
    <alternativeName>
        <fullName evidence="5">Adenylate monophosphate kinase</fullName>
    </alternativeName>
</protein>
<feature type="binding site" evidence="5">
    <location>
        <position position="145"/>
    </location>
    <ligand>
        <name>Zn(2+)</name>
        <dbReference type="ChEBI" id="CHEBI:29105"/>
        <note>structural</note>
    </ligand>
</feature>
<feature type="binding site" evidence="5">
    <location>
        <position position="128"/>
    </location>
    <ligand>
        <name>Zn(2+)</name>
        <dbReference type="ChEBI" id="CHEBI:29105"/>
        <note>structural</note>
    </ligand>
</feature>
<feature type="binding site" evidence="5">
    <location>
        <position position="92"/>
    </location>
    <ligand>
        <name>AMP</name>
        <dbReference type="ChEBI" id="CHEBI:456215"/>
    </ligand>
</feature>
<feature type="binding site" evidence="5">
    <location>
        <position position="148"/>
    </location>
    <ligand>
        <name>Zn(2+)</name>
        <dbReference type="ChEBI" id="CHEBI:29105"/>
        <note>structural</note>
    </ligand>
</feature>
<dbReference type="GO" id="GO:0005524">
    <property type="term" value="F:ATP binding"/>
    <property type="evidence" value="ECO:0007669"/>
    <property type="project" value="UniProtKB-UniRule"/>
</dbReference>
<dbReference type="EC" id="2.7.4.3" evidence="5 7"/>
<feature type="binding site" evidence="5">
    <location>
        <position position="125"/>
    </location>
    <ligand>
        <name>Zn(2+)</name>
        <dbReference type="ChEBI" id="CHEBI:29105"/>
        <note>structural</note>
    </ligand>
</feature>
<organism evidence="9 10">
    <name type="scientific">Candidatus Buchananbacteria bacterium RBG_13_39_9</name>
    <dbReference type="NCBI Taxonomy" id="1797531"/>
    <lineage>
        <taxon>Bacteria</taxon>
        <taxon>Candidatus Buchananiibacteriota</taxon>
    </lineage>
</organism>
<feature type="binding site" evidence="5">
    <location>
        <position position="36"/>
    </location>
    <ligand>
        <name>AMP</name>
        <dbReference type="ChEBI" id="CHEBI:456215"/>
    </ligand>
</feature>
<evidence type="ECO:0000256" key="6">
    <source>
        <dbReference type="RuleBase" id="RU003330"/>
    </source>
</evidence>
<proteinExistence type="inferred from homology"/>
<feature type="binding site" evidence="5">
    <location>
        <position position="166"/>
    </location>
    <ligand>
        <name>AMP</name>
        <dbReference type="ChEBI" id="CHEBI:456215"/>
    </ligand>
</feature>
<sequence>MNIVMMGPQGSGKGTQADLLAAKLKIPTVSSGALYRKNISQKTKLGLLAEKFTQKGVLGPDYLTNNMMKEELIKSKYKKGVILDGYPRSLNQVKFLNNYLKIDLAILIDISTQETIKRLSGRRVCSKCGQTYHIITKKPKKPGRCDKCGQKLIQRVDDYPQAIRQRLAVYRKETKIVLDYYKKQSKLLKINGEQPIARVFKAILKKLKNDYL</sequence>
<feature type="region of interest" description="LID" evidence="5">
    <location>
        <begin position="121"/>
        <end position="158"/>
    </location>
</feature>
<dbReference type="PROSITE" id="PS00113">
    <property type="entry name" value="ADENYLATE_KINASE"/>
    <property type="match status" value="1"/>
</dbReference>
<comment type="pathway">
    <text evidence="5">Purine metabolism; AMP biosynthesis via salvage pathway; AMP from ADP: step 1/1.</text>
</comment>
<evidence type="ECO:0000256" key="4">
    <source>
        <dbReference type="ARBA" id="ARBA00022777"/>
    </source>
</evidence>
<dbReference type="InterPro" id="IPR006259">
    <property type="entry name" value="Adenyl_kin_sub"/>
</dbReference>
<dbReference type="InterPro" id="IPR000850">
    <property type="entry name" value="Adenylat/UMP-CMP_kin"/>
</dbReference>
<evidence type="ECO:0000256" key="5">
    <source>
        <dbReference type="HAMAP-Rule" id="MF_00235"/>
    </source>
</evidence>
<comment type="subcellular location">
    <subcellularLocation>
        <location evidence="5 7">Cytoplasm</location>
    </subcellularLocation>
</comment>
<feature type="binding site" evidence="5">
    <location>
        <begin position="131"/>
        <end position="132"/>
    </location>
    <ligand>
        <name>ATP</name>
        <dbReference type="ChEBI" id="CHEBI:30616"/>
    </ligand>
</feature>
<feature type="binding site" evidence="5">
    <location>
        <begin position="85"/>
        <end position="88"/>
    </location>
    <ligand>
        <name>AMP</name>
        <dbReference type="ChEBI" id="CHEBI:456215"/>
    </ligand>
</feature>
<dbReference type="EMBL" id="MHIA01000024">
    <property type="protein sequence ID" value="OGY41674.1"/>
    <property type="molecule type" value="Genomic_DNA"/>
</dbReference>
<dbReference type="AlphaFoldDB" id="A0A1G1XP12"/>
<dbReference type="PANTHER" id="PTHR23359">
    <property type="entry name" value="NUCLEOTIDE KINASE"/>
    <property type="match status" value="1"/>
</dbReference>
<evidence type="ECO:0000256" key="3">
    <source>
        <dbReference type="ARBA" id="ARBA00022741"/>
    </source>
</evidence>
<dbReference type="Pfam" id="PF00406">
    <property type="entry name" value="ADK"/>
    <property type="match status" value="1"/>
</dbReference>
<evidence type="ECO:0000313" key="9">
    <source>
        <dbReference type="EMBL" id="OGY41674.1"/>
    </source>
</evidence>